<dbReference type="EMBL" id="JASCZI010181319">
    <property type="protein sequence ID" value="MED6181778.1"/>
    <property type="molecule type" value="Genomic_DNA"/>
</dbReference>
<reference evidence="2 3" key="1">
    <citation type="journal article" date="2023" name="Plants (Basel)">
        <title>Bridging the Gap: Combining Genomics and Transcriptomics Approaches to Understand Stylosanthes scabra, an Orphan Legume from the Brazilian Caatinga.</title>
        <authorList>
            <person name="Ferreira-Neto J.R.C."/>
            <person name="da Silva M.D."/>
            <person name="Binneck E."/>
            <person name="de Melo N.F."/>
            <person name="da Silva R.H."/>
            <person name="de Melo A.L.T.M."/>
            <person name="Pandolfi V."/>
            <person name="Bustamante F.O."/>
            <person name="Brasileiro-Vidal A.C."/>
            <person name="Benko-Iseppon A.M."/>
        </authorList>
    </citation>
    <scope>NUCLEOTIDE SEQUENCE [LARGE SCALE GENOMIC DNA]</scope>
    <source>
        <tissue evidence="2">Leaves</tissue>
    </source>
</reference>
<feature type="coiled-coil region" evidence="1">
    <location>
        <begin position="78"/>
        <end position="105"/>
    </location>
</feature>
<gene>
    <name evidence="2" type="ORF">PIB30_022533</name>
</gene>
<accession>A0ABU6WC88</accession>
<protein>
    <submittedName>
        <fullName evidence="2">Uncharacterized protein</fullName>
    </submittedName>
</protein>
<dbReference type="Proteomes" id="UP001341840">
    <property type="component" value="Unassembled WGS sequence"/>
</dbReference>
<evidence type="ECO:0000256" key="1">
    <source>
        <dbReference type="SAM" id="Coils"/>
    </source>
</evidence>
<proteinExistence type="predicted"/>
<sequence length="377" mass="43577">MEVLSMFQRPRSVALECEKPGTYGTRLIYPLDRYTPGNLTPYQPHDLGYNTYQSNGFGDAYYGYEDPLPPYPPSQNEIDKLFEALAQERNEIREVQRKIEIQLDLLIKLATLVIEHLNNSSNISQPSNSENLPSQPLSNPWGHIGTLFLCTNQERRKDVLNEEDVESLHESLEAVEEGNEVQVVEDVDQKVEYNCKEPKGMEIVHSISSEVNPSKQPSELQFEWVNLPNLNFIGPQHYALLKTNDQLGALDGLLNKKEKESLELNASKFITCGKSEFNAHSEHLHKLHNNRAKVGTLSMKKHLRPWQLQEKLVDSHRKGWRNHVWDPGKSYKSHHFRGVITCVGAFRDLLNVNWNPMGNTKFKQWWRFKDEFKHKPP</sequence>
<evidence type="ECO:0000313" key="2">
    <source>
        <dbReference type="EMBL" id="MED6181778.1"/>
    </source>
</evidence>
<keyword evidence="3" id="KW-1185">Reference proteome</keyword>
<keyword evidence="1" id="KW-0175">Coiled coil</keyword>
<evidence type="ECO:0000313" key="3">
    <source>
        <dbReference type="Proteomes" id="UP001341840"/>
    </source>
</evidence>
<name>A0ABU6WC88_9FABA</name>
<organism evidence="2 3">
    <name type="scientific">Stylosanthes scabra</name>
    <dbReference type="NCBI Taxonomy" id="79078"/>
    <lineage>
        <taxon>Eukaryota</taxon>
        <taxon>Viridiplantae</taxon>
        <taxon>Streptophyta</taxon>
        <taxon>Embryophyta</taxon>
        <taxon>Tracheophyta</taxon>
        <taxon>Spermatophyta</taxon>
        <taxon>Magnoliopsida</taxon>
        <taxon>eudicotyledons</taxon>
        <taxon>Gunneridae</taxon>
        <taxon>Pentapetalae</taxon>
        <taxon>rosids</taxon>
        <taxon>fabids</taxon>
        <taxon>Fabales</taxon>
        <taxon>Fabaceae</taxon>
        <taxon>Papilionoideae</taxon>
        <taxon>50 kb inversion clade</taxon>
        <taxon>dalbergioids sensu lato</taxon>
        <taxon>Dalbergieae</taxon>
        <taxon>Pterocarpus clade</taxon>
        <taxon>Stylosanthes</taxon>
    </lineage>
</organism>
<comment type="caution">
    <text evidence="2">The sequence shown here is derived from an EMBL/GenBank/DDBJ whole genome shotgun (WGS) entry which is preliminary data.</text>
</comment>